<dbReference type="EMBL" id="LCNT01000006">
    <property type="protein sequence ID" value="KKU60876.1"/>
    <property type="molecule type" value="Genomic_DNA"/>
</dbReference>
<evidence type="ECO:0000313" key="2">
    <source>
        <dbReference type="EMBL" id="KKU60876.1"/>
    </source>
</evidence>
<dbReference type="SUPFAM" id="SSF53448">
    <property type="entry name" value="Nucleotide-diphospho-sugar transferases"/>
    <property type="match status" value="1"/>
</dbReference>
<organism evidence="2 3">
    <name type="scientific">Candidatus Beckwithbacteria bacterium GW2011_GWB1_47_15</name>
    <dbReference type="NCBI Taxonomy" id="1618371"/>
    <lineage>
        <taxon>Bacteria</taxon>
        <taxon>Candidatus Beckwithiibacteriota</taxon>
    </lineage>
</organism>
<reference evidence="2 3" key="1">
    <citation type="journal article" date="2015" name="Nature">
        <title>rRNA introns, odd ribosomes, and small enigmatic genomes across a large radiation of phyla.</title>
        <authorList>
            <person name="Brown C.T."/>
            <person name="Hug L.A."/>
            <person name="Thomas B.C."/>
            <person name="Sharon I."/>
            <person name="Castelle C.J."/>
            <person name="Singh A."/>
            <person name="Wilkins M.J."/>
            <person name="Williams K.H."/>
            <person name="Banfield J.F."/>
        </authorList>
    </citation>
    <scope>NUCLEOTIDE SEQUENCE [LARGE SCALE GENOMIC DNA]</scope>
</reference>
<dbReference type="AlphaFoldDB" id="A0A0G1RUU5"/>
<comment type="caution">
    <text evidence="2">The sequence shown here is derived from an EMBL/GenBank/DDBJ whole genome shotgun (WGS) entry which is preliminary data.</text>
</comment>
<feature type="domain" description="Glycosyltransferase 2-like" evidence="1">
    <location>
        <begin position="21"/>
        <end position="166"/>
    </location>
</feature>
<gene>
    <name evidence="2" type="ORF">UX85_C0006G0010</name>
</gene>
<dbReference type="PANTHER" id="PTHR48090:SF7">
    <property type="entry name" value="RFBJ PROTEIN"/>
    <property type="match status" value="1"/>
</dbReference>
<dbReference type="Pfam" id="PF00535">
    <property type="entry name" value="Glycos_transf_2"/>
    <property type="match status" value="1"/>
</dbReference>
<accession>A0A0G1RUU5</accession>
<dbReference type="Gene3D" id="3.90.550.10">
    <property type="entry name" value="Spore Coat Polysaccharide Biosynthesis Protein SpsA, Chain A"/>
    <property type="match status" value="1"/>
</dbReference>
<dbReference type="InterPro" id="IPR001173">
    <property type="entry name" value="Glyco_trans_2-like"/>
</dbReference>
<dbReference type="Proteomes" id="UP000033860">
    <property type="component" value="Unassembled WGS sequence"/>
</dbReference>
<dbReference type="InterPro" id="IPR029044">
    <property type="entry name" value="Nucleotide-diphossugar_trans"/>
</dbReference>
<protein>
    <submittedName>
        <fullName evidence="2">Histidinol-phosphate phosphatase family protein</fullName>
    </submittedName>
</protein>
<dbReference type="CDD" id="cd04179">
    <property type="entry name" value="DPM_DPG-synthase_like"/>
    <property type="match status" value="1"/>
</dbReference>
<evidence type="ECO:0000259" key="1">
    <source>
        <dbReference type="Pfam" id="PF00535"/>
    </source>
</evidence>
<proteinExistence type="predicted"/>
<dbReference type="PANTHER" id="PTHR48090">
    <property type="entry name" value="UNDECAPRENYL-PHOSPHATE 4-DEOXY-4-FORMAMIDO-L-ARABINOSE TRANSFERASE-RELATED"/>
    <property type="match status" value="1"/>
</dbReference>
<sequence>MAKKIDTTLVILTRNEITGMKALVKKIPFGKVDEAFVVDFNSTDGTKEFVKKNKIRLINQIKPGRGEAFRLAVSLARGQHLVFFSPDGNENPQDIPKLLKLLGQGYDLAIASRFLPESRNEEDDQVLKFRAWANQGFTLLANLFWGGRLTDSINGYRAITKKAFYRLDLDAPGYVIEYQMSIRALKLRLKIAELATREGNRLGGESGSKALPTGWLFIRFLIREILIGSGF</sequence>
<evidence type="ECO:0000313" key="3">
    <source>
        <dbReference type="Proteomes" id="UP000033860"/>
    </source>
</evidence>
<name>A0A0G1RUU5_9BACT</name>
<dbReference type="InterPro" id="IPR050256">
    <property type="entry name" value="Glycosyltransferase_2"/>
</dbReference>